<sequence>MQTRQSFVSLPHSTPVLLVVSTLVFTRFRSPVLGCQSVVAPAGVVSRLGGVSRVRGGSNCGPSTSWRSEVAVLEIFRSVHGDANFGAVAGVREGLENGYLGLKWRFYLAWKLSEVQKKILVAQQDRFSSWFFFQLAQRLFLPEGAWKMPLIWRHAGDQISGPWC</sequence>
<proteinExistence type="predicted"/>
<name>A0A843ULL8_COLES</name>
<evidence type="ECO:0000313" key="2">
    <source>
        <dbReference type="Proteomes" id="UP000652761"/>
    </source>
</evidence>
<gene>
    <name evidence="1" type="ORF">Taro_016889</name>
</gene>
<evidence type="ECO:0000313" key="1">
    <source>
        <dbReference type="EMBL" id="MQL84388.1"/>
    </source>
</evidence>
<protein>
    <submittedName>
        <fullName evidence="1">Uncharacterized protein</fullName>
    </submittedName>
</protein>
<reference evidence="1" key="1">
    <citation type="submission" date="2017-07" db="EMBL/GenBank/DDBJ databases">
        <title>Taro Niue Genome Assembly and Annotation.</title>
        <authorList>
            <person name="Atibalentja N."/>
            <person name="Keating K."/>
            <person name="Fields C.J."/>
        </authorList>
    </citation>
    <scope>NUCLEOTIDE SEQUENCE</scope>
    <source>
        <strain evidence="1">Niue_2</strain>
        <tissue evidence="1">Leaf</tissue>
    </source>
</reference>
<accession>A0A843ULL8</accession>
<dbReference type="EMBL" id="NMUH01000758">
    <property type="protein sequence ID" value="MQL84388.1"/>
    <property type="molecule type" value="Genomic_DNA"/>
</dbReference>
<organism evidence="1 2">
    <name type="scientific">Colocasia esculenta</name>
    <name type="common">Wild taro</name>
    <name type="synonym">Arum esculentum</name>
    <dbReference type="NCBI Taxonomy" id="4460"/>
    <lineage>
        <taxon>Eukaryota</taxon>
        <taxon>Viridiplantae</taxon>
        <taxon>Streptophyta</taxon>
        <taxon>Embryophyta</taxon>
        <taxon>Tracheophyta</taxon>
        <taxon>Spermatophyta</taxon>
        <taxon>Magnoliopsida</taxon>
        <taxon>Liliopsida</taxon>
        <taxon>Araceae</taxon>
        <taxon>Aroideae</taxon>
        <taxon>Colocasieae</taxon>
        <taxon>Colocasia</taxon>
    </lineage>
</organism>
<dbReference type="Proteomes" id="UP000652761">
    <property type="component" value="Unassembled WGS sequence"/>
</dbReference>
<comment type="caution">
    <text evidence="1">The sequence shown here is derived from an EMBL/GenBank/DDBJ whole genome shotgun (WGS) entry which is preliminary data.</text>
</comment>
<keyword evidence="2" id="KW-1185">Reference proteome</keyword>
<dbReference type="AlphaFoldDB" id="A0A843ULL8"/>